<reference evidence="3 4" key="1">
    <citation type="submission" date="2019-03" db="EMBL/GenBank/DDBJ databases">
        <title>Paraburkholderia sp. 4M-K11, isolated from subtropical forest soil.</title>
        <authorList>
            <person name="Gao Z.-H."/>
            <person name="Qiu L.-H."/>
        </authorList>
    </citation>
    <scope>NUCLEOTIDE SEQUENCE [LARGE SCALE GENOMIC DNA]</scope>
    <source>
        <strain evidence="3 4">4M-K11</strain>
    </source>
</reference>
<dbReference type="PANTHER" id="PTHR41534">
    <property type="entry name" value="BLR3401 PROTEIN"/>
    <property type="match status" value="1"/>
</dbReference>
<dbReference type="CDD" id="cd00667">
    <property type="entry name" value="ring_hydroxylating_dioxygenases_beta"/>
    <property type="match status" value="1"/>
</dbReference>
<dbReference type="Proteomes" id="UP000295722">
    <property type="component" value="Unassembled WGS sequence"/>
</dbReference>
<dbReference type="InterPro" id="IPR054881">
    <property type="entry name" value="3PPDioc_HcaF"/>
</dbReference>
<evidence type="ECO:0000256" key="1">
    <source>
        <dbReference type="ARBA" id="ARBA00009570"/>
    </source>
</evidence>
<protein>
    <submittedName>
        <fullName evidence="3">3-phenylpropionate/cinnamic acid dioxygenase subunit beta</fullName>
        <ecNumber evidence="3">1.14.12.19</ecNumber>
    </submittedName>
</protein>
<evidence type="ECO:0000313" key="4">
    <source>
        <dbReference type="Proteomes" id="UP000295722"/>
    </source>
</evidence>
<dbReference type="PANTHER" id="PTHR41534:SF2">
    <property type="entry name" value="3-PHENYLPROPIONATE_CINNAMIC ACID DIOXYGENASE SUBUNIT BETA"/>
    <property type="match status" value="1"/>
</dbReference>
<dbReference type="Gene3D" id="3.10.450.50">
    <property type="match status" value="1"/>
</dbReference>
<sequence>MSETAAMEAAPVGLPHARVPHALHHEIEQFLFDEAALLDEWRFRDWLDLMAQDIHYTMRTTVNAQTRDRRRGVQPPTTWIFNDTHFQLERRVARLETGMAWAEEPPSRTRHLVTNLRVRPTASPNEYEAHVNYLLYRAQKERDETIYVGRRIDRVRRMANAGVAPGWQVCRREIALDQAVLSSHNLSVLF</sequence>
<name>A0A4R5M5X1_9BURK</name>
<keyword evidence="2 3" id="KW-0560">Oxidoreductase</keyword>
<comment type="caution">
    <text evidence="3">The sequence shown here is derived from an EMBL/GenBank/DDBJ whole genome shotgun (WGS) entry which is preliminary data.</text>
</comment>
<comment type="similarity">
    <text evidence="1">Belongs to the bacterial ring-hydroxylating dioxygenase beta subunit family.</text>
</comment>
<dbReference type="GO" id="GO:0008695">
    <property type="term" value="F:3-phenylpropionate dioxygenase activity"/>
    <property type="evidence" value="ECO:0007669"/>
    <property type="project" value="UniProtKB-EC"/>
</dbReference>
<keyword evidence="3" id="KW-0223">Dioxygenase</keyword>
<dbReference type="NCBIfam" id="NF007479">
    <property type="entry name" value="PRK10069.1"/>
    <property type="match status" value="1"/>
</dbReference>
<dbReference type="InterPro" id="IPR032710">
    <property type="entry name" value="NTF2-like_dom_sf"/>
</dbReference>
<keyword evidence="4" id="KW-1185">Reference proteome</keyword>
<dbReference type="NCBIfam" id="NF042947">
    <property type="entry name" value="3PPDioc_HcaF"/>
    <property type="match status" value="1"/>
</dbReference>
<dbReference type="EC" id="1.14.12.19" evidence="3"/>
<dbReference type="SUPFAM" id="SSF54427">
    <property type="entry name" value="NTF2-like"/>
    <property type="match status" value="1"/>
</dbReference>
<dbReference type="OrthoDB" id="7062869at2"/>
<dbReference type="GO" id="GO:0019380">
    <property type="term" value="P:3-phenylpropionate catabolic process"/>
    <property type="evidence" value="ECO:0007669"/>
    <property type="project" value="TreeGrafter"/>
</dbReference>
<accession>A0A4R5M5X1</accession>
<evidence type="ECO:0000256" key="2">
    <source>
        <dbReference type="ARBA" id="ARBA00023002"/>
    </source>
</evidence>
<dbReference type="RefSeq" id="WP_133196846.1">
    <property type="nucleotide sequence ID" value="NZ_JBHUCW010000033.1"/>
</dbReference>
<dbReference type="InterPro" id="IPR000391">
    <property type="entry name" value="Rng_hydr_dOase-bsu"/>
</dbReference>
<organism evidence="3 4">
    <name type="scientific">Paraburkholderia silviterrae</name>
    <dbReference type="NCBI Taxonomy" id="2528715"/>
    <lineage>
        <taxon>Bacteria</taxon>
        <taxon>Pseudomonadati</taxon>
        <taxon>Pseudomonadota</taxon>
        <taxon>Betaproteobacteria</taxon>
        <taxon>Burkholderiales</taxon>
        <taxon>Burkholderiaceae</taxon>
        <taxon>Paraburkholderia</taxon>
    </lineage>
</organism>
<evidence type="ECO:0000313" key="3">
    <source>
        <dbReference type="EMBL" id="TDG21443.1"/>
    </source>
</evidence>
<dbReference type="AlphaFoldDB" id="A0A4R5M5X1"/>
<proteinExistence type="inferred from homology"/>
<dbReference type="EMBL" id="SMRP01000011">
    <property type="protein sequence ID" value="TDG21443.1"/>
    <property type="molecule type" value="Genomic_DNA"/>
</dbReference>
<gene>
    <name evidence="3" type="ORF">EYW47_21425</name>
</gene>
<dbReference type="Pfam" id="PF00866">
    <property type="entry name" value="Ring_hydroxyl_B"/>
    <property type="match status" value="1"/>
</dbReference>